<keyword evidence="8 13" id="KW-0735">Signal-anchor</keyword>
<keyword evidence="6 13" id="KW-0479">Metal-binding</keyword>
<feature type="topological domain" description="Extracellular" evidence="13">
    <location>
        <begin position="106"/>
        <end position="222"/>
    </location>
</feature>
<keyword evidence="2 13" id="KW-1003">Cell membrane</keyword>
<evidence type="ECO:0000256" key="2">
    <source>
        <dbReference type="ARBA" id="ARBA00022475"/>
    </source>
</evidence>
<evidence type="ECO:0000313" key="16">
    <source>
        <dbReference type="Proteomes" id="UP000654401"/>
    </source>
</evidence>
<dbReference type="InterPro" id="IPR036127">
    <property type="entry name" value="CcmE-like_sf"/>
</dbReference>
<dbReference type="NCBIfam" id="NF009731">
    <property type="entry name" value="PRK13254.1-5"/>
    <property type="match status" value="1"/>
</dbReference>
<evidence type="ECO:0000256" key="14">
    <source>
        <dbReference type="PIRSR" id="PIRSR604329-50"/>
    </source>
</evidence>
<dbReference type="PANTHER" id="PTHR34128:SF2">
    <property type="entry name" value="CYTOCHROME C-TYPE BIOGENESIS PROTEIN CCME HOMOLOG, MITOCHONDRIAL"/>
    <property type="match status" value="1"/>
</dbReference>
<feature type="topological domain" description="Cytoplasmic" evidence="13">
    <location>
        <begin position="1"/>
        <end position="84"/>
    </location>
</feature>
<dbReference type="Gene3D" id="2.40.50.140">
    <property type="entry name" value="Nucleic acid-binding proteins"/>
    <property type="match status" value="1"/>
</dbReference>
<dbReference type="NCBIfam" id="NF009729">
    <property type="entry name" value="PRK13254.1-3"/>
    <property type="match status" value="1"/>
</dbReference>
<comment type="similarity">
    <text evidence="13">Belongs to the CcmE/CycJ family.</text>
</comment>
<evidence type="ECO:0000256" key="10">
    <source>
        <dbReference type="ARBA" id="ARBA00023004"/>
    </source>
</evidence>
<dbReference type="AlphaFoldDB" id="A0A8J6TN99"/>
<proteinExistence type="inferred from homology"/>
<name>A0A8J6TN99_9GAMM</name>
<keyword evidence="10 13" id="KW-0408">Iron</keyword>
<dbReference type="SUPFAM" id="SSF82093">
    <property type="entry name" value="Heme chaperone CcmE"/>
    <property type="match status" value="1"/>
</dbReference>
<dbReference type="GO" id="GO:0005886">
    <property type="term" value="C:plasma membrane"/>
    <property type="evidence" value="ECO:0007669"/>
    <property type="project" value="UniProtKB-SubCell"/>
</dbReference>
<organism evidence="15 16">
    <name type="scientific">Candidatus Thiopontia autotrophica</name>
    <dbReference type="NCBI Taxonomy" id="2841688"/>
    <lineage>
        <taxon>Bacteria</taxon>
        <taxon>Pseudomonadati</taxon>
        <taxon>Pseudomonadota</taxon>
        <taxon>Gammaproteobacteria</taxon>
        <taxon>Candidatus Thiopontia</taxon>
    </lineage>
</organism>
<evidence type="ECO:0000256" key="11">
    <source>
        <dbReference type="ARBA" id="ARBA00023136"/>
    </source>
</evidence>
<dbReference type="GO" id="GO:0046872">
    <property type="term" value="F:metal ion binding"/>
    <property type="evidence" value="ECO:0007669"/>
    <property type="project" value="UniProtKB-KW"/>
</dbReference>
<evidence type="ECO:0000256" key="9">
    <source>
        <dbReference type="ARBA" id="ARBA00022989"/>
    </source>
</evidence>
<keyword evidence="9 13" id="KW-1133">Transmembrane helix</keyword>
<dbReference type="InterPro" id="IPR004329">
    <property type="entry name" value="CcmE"/>
</dbReference>
<evidence type="ECO:0000256" key="6">
    <source>
        <dbReference type="ARBA" id="ARBA00022723"/>
    </source>
</evidence>
<dbReference type="InterPro" id="IPR012340">
    <property type="entry name" value="NA-bd_OB-fold"/>
</dbReference>
<dbReference type="PANTHER" id="PTHR34128">
    <property type="entry name" value="CYTOCHROME C-TYPE BIOGENESIS PROTEIN CCME HOMOLOG, MITOCHONDRIAL"/>
    <property type="match status" value="1"/>
</dbReference>
<evidence type="ECO:0000256" key="3">
    <source>
        <dbReference type="ARBA" id="ARBA00022519"/>
    </source>
</evidence>
<keyword evidence="7 13" id="KW-0201">Cytochrome c-type biogenesis</keyword>
<sequence length="222" mass="23783">MFFKSISGAITVRIFSIVFAVVLVLDDASAVERSGHSALEDIQLLHKLHQAGALTKDEFAEIKKEILSTIASPTFYGPTPTEPTITRPTFYGPTLAGAATLMMKALNENINLFYSPTQVVAGEAPQGHTFRLGGLVADGSLIRDTENSDGGLTVNFDVTDEADTVTVAYTGILPDLFREGQGIVALGKLGNDGIFVAEEVLAKHDENYMPPEVAEALEAARR</sequence>
<feature type="binding site" description="axial binding residue" evidence="13 14">
    <location>
        <position position="208"/>
    </location>
    <ligand>
        <name>heme</name>
        <dbReference type="ChEBI" id="CHEBI:30413"/>
    </ligand>
    <ligandPart>
        <name>Fe</name>
        <dbReference type="ChEBI" id="CHEBI:18248"/>
    </ligandPart>
</feature>
<dbReference type="HAMAP" id="MF_01959">
    <property type="entry name" value="CcmE"/>
    <property type="match status" value="1"/>
</dbReference>
<protein>
    <recommendedName>
        <fullName evidence="13">Cytochrome c-type biogenesis protein CcmE</fullName>
    </recommendedName>
    <alternativeName>
        <fullName evidence="13">Cytochrome c maturation protein E</fullName>
    </alternativeName>
    <alternativeName>
        <fullName evidence="13">Heme chaperone CcmE</fullName>
    </alternativeName>
</protein>
<dbReference type="GO" id="GO:0017004">
    <property type="term" value="P:cytochrome complex assembly"/>
    <property type="evidence" value="ECO:0007669"/>
    <property type="project" value="UniProtKB-KW"/>
</dbReference>
<comment type="subcellular location">
    <subcellularLocation>
        <location evidence="1">Cell inner membrane</location>
    </subcellularLocation>
    <subcellularLocation>
        <location evidence="13">Cell membrane</location>
        <topology evidence="13">Single-pass type II membrane protein</topology>
    </subcellularLocation>
</comment>
<comment type="caution">
    <text evidence="15">The sequence shown here is derived from an EMBL/GenBank/DDBJ whole genome shotgun (WGS) entry which is preliminary data.</text>
</comment>
<dbReference type="Proteomes" id="UP000654401">
    <property type="component" value="Unassembled WGS sequence"/>
</dbReference>
<evidence type="ECO:0000256" key="5">
    <source>
        <dbReference type="ARBA" id="ARBA00022692"/>
    </source>
</evidence>
<dbReference type="GO" id="GO:0017003">
    <property type="term" value="P:protein-heme linkage"/>
    <property type="evidence" value="ECO:0007669"/>
    <property type="project" value="UniProtKB-UniRule"/>
</dbReference>
<comment type="function">
    <text evidence="12 13">Heme chaperone required for the biogenesis of c-type cytochromes. Transiently binds heme delivered by CcmC and transfers the heme to apo-cytochromes in a process facilitated by CcmF and CcmH.</text>
</comment>
<reference evidence="15 16" key="1">
    <citation type="submission" date="2020-08" db="EMBL/GenBank/DDBJ databases">
        <title>Bridging the membrane lipid divide: bacteria of the FCB group superphylum have the potential to synthesize archaeal ether lipids.</title>
        <authorList>
            <person name="Villanueva L."/>
            <person name="Von Meijenfeldt F.A.B."/>
            <person name="Westbye A.B."/>
            <person name="Yadav S."/>
            <person name="Hopmans E.C."/>
            <person name="Dutilh B.E."/>
            <person name="Sinninghe Damste J.S."/>
        </authorList>
    </citation>
    <scope>NUCLEOTIDE SEQUENCE [LARGE SCALE GENOMIC DNA]</scope>
    <source>
        <strain evidence="15">NIOZ-UU100</strain>
    </source>
</reference>
<accession>A0A8J6TN99</accession>
<keyword evidence="4 13" id="KW-0349">Heme</keyword>
<evidence type="ECO:0000256" key="7">
    <source>
        <dbReference type="ARBA" id="ARBA00022748"/>
    </source>
</evidence>
<evidence type="ECO:0000256" key="1">
    <source>
        <dbReference type="ARBA" id="ARBA00004533"/>
    </source>
</evidence>
<evidence type="ECO:0000256" key="4">
    <source>
        <dbReference type="ARBA" id="ARBA00022617"/>
    </source>
</evidence>
<keyword evidence="11 13" id="KW-0472">Membrane</keyword>
<dbReference type="Pfam" id="PF03100">
    <property type="entry name" value="CcmE"/>
    <property type="match status" value="1"/>
</dbReference>
<keyword evidence="3" id="KW-0997">Cell inner membrane</keyword>
<dbReference type="GO" id="GO:0020037">
    <property type="term" value="F:heme binding"/>
    <property type="evidence" value="ECO:0007669"/>
    <property type="project" value="InterPro"/>
</dbReference>
<gene>
    <name evidence="13 15" type="primary">ccmE</name>
    <name evidence="13" type="synonym">cycJ</name>
    <name evidence="15" type="ORF">H8D24_04380</name>
</gene>
<evidence type="ECO:0000256" key="8">
    <source>
        <dbReference type="ARBA" id="ARBA00022968"/>
    </source>
</evidence>
<dbReference type="FunFam" id="2.40.50.140:FF:000104">
    <property type="entry name" value="Cytochrome c-type biogenesis protein CcmE"/>
    <property type="match status" value="1"/>
</dbReference>
<evidence type="ECO:0000313" key="15">
    <source>
        <dbReference type="EMBL" id="MBC8519629.1"/>
    </source>
</evidence>
<dbReference type="EMBL" id="JACNFK010000024">
    <property type="protein sequence ID" value="MBC8519629.1"/>
    <property type="molecule type" value="Genomic_DNA"/>
</dbReference>
<evidence type="ECO:0000256" key="13">
    <source>
        <dbReference type="HAMAP-Rule" id="MF_01959"/>
    </source>
</evidence>
<feature type="binding site" description="covalent" evidence="13 14">
    <location>
        <position position="204"/>
    </location>
    <ligand>
        <name>heme</name>
        <dbReference type="ChEBI" id="CHEBI:30413"/>
    </ligand>
</feature>
<keyword evidence="5 13" id="KW-0812">Transmembrane</keyword>
<evidence type="ECO:0000256" key="12">
    <source>
        <dbReference type="ARBA" id="ARBA00056663"/>
    </source>
</evidence>